<keyword evidence="2" id="KW-1185">Reference proteome</keyword>
<accession>A0ABW5HXE2</accession>
<sequence length="235" mass="26215">MTIYSQHAQRGKIQILANYRGWGGMVASTVTSVDSSKVARPIVDALNRISACATVPVSVHDERNRRVNYYPARHLAALTDRAVRASLLEGTHSLWYEQVMWLLHGALIDLDEATAGVPAPVRMAVEAELETEERWLRAALAEFSEGSRFPMTKPNASGISRTRSWCSTSGPVSAAVTATLWTASRQELATRKFVRPSSMSGCCSTLRRRSATWRLVYGWRTLRSLRNQRTWTGFS</sequence>
<proteinExistence type="predicted"/>
<protein>
    <submittedName>
        <fullName evidence="1">Uncharacterized protein</fullName>
    </submittedName>
</protein>
<evidence type="ECO:0000313" key="1">
    <source>
        <dbReference type="EMBL" id="MFD2481245.1"/>
    </source>
</evidence>
<dbReference type="Proteomes" id="UP001597542">
    <property type="component" value="Unassembled WGS sequence"/>
</dbReference>
<gene>
    <name evidence="1" type="ORF">ACFSUT_13255</name>
</gene>
<dbReference type="EMBL" id="JBHUKQ010000010">
    <property type="protein sequence ID" value="MFD2481245.1"/>
    <property type="molecule type" value="Genomic_DNA"/>
</dbReference>
<comment type="caution">
    <text evidence="1">The sequence shown here is derived from an EMBL/GenBank/DDBJ whole genome shotgun (WGS) entry which is preliminary data.</text>
</comment>
<reference evidence="2" key="1">
    <citation type="journal article" date="2019" name="Int. J. Syst. Evol. Microbiol.">
        <title>The Global Catalogue of Microorganisms (GCM) 10K type strain sequencing project: providing services to taxonomists for standard genome sequencing and annotation.</title>
        <authorList>
            <consortium name="The Broad Institute Genomics Platform"/>
            <consortium name="The Broad Institute Genome Sequencing Center for Infectious Disease"/>
            <person name="Wu L."/>
            <person name="Ma J."/>
        </authorList>
    </citation>
    <scope>NUCLEOTIDE SEQUENCE [LARGE SCALE GENOMIC DNA]</scope>
    <source>
        <strain evidence="2">CGMCC 4.7638</strain>
    </source>
</reference>
<dbReference type="RefSeq" id="WP_344274356.1">
    <property type="nucleotide sequence ID" value="NZ_BAAAHV010000011.1"/>
</dbReference>
<name>A0ABW5HXE2_9PSEU</name>
<organism evidence="1 2">
    <name type="scientific">Amycolatopsis albidoflavus</name>
    <dbReference type="NCBI Taxonomy" id="102226"/>
    <lineage>
        <taxon>Bacteria</taxon>
        <taxon>Bacillati</taxon>
        <taxon>Actinomycetota</taxon>
        <taxon>Actinomycetes</taxon>
        <taxon>Pseudonocardiales</taxon>
        <taxon>Pseudonocardiaceae</taxon>
        <taxon>Amycolatopsis</taxon>
    </lineage>
</organism>
<evidence type="ECO:0000313" key="2">
    <source>
        <dbReference type="Proteomes" id="UP001597542"/>
    </source>
</evidence>